<organism evidence="1 2">
    <name type="scientific">Larimichthys crocea</name>
    <name type="common">Large yellow croaker</name>
    <name type="synonym">Pseudosciaena crocea</name>
    <dbReference type="NCBI Taxonomy" id="215358"/>
    <lineage>
        <taxon>Eukaryota</taxon>
        <taxon>Metazoa</taxon>
        <taxon>Chordata</taxon>
        <taxon>Craniata</taxon>
        <taxon>Vertebrata</taxon>
        <taxon>Euteleostomi</taxon>
        <taxon>Actinopterygii</taxon>
        <taxon>Neopterygii</taxon>
        <taxon>Teleostei</taxon>
        <taxon>Neoteleostei</taxon>
        <taxon>Acanthomorphata</taxon>
        <taxon>Eupercaria</taxon>
        <taxon>Sciaenidae</taxon>
        <taxon>Larimichthys</taxon>
    </lineage>
</organism>
<keyword evidence="2" id="KW-1185">Reference proteome</keyword>
<sequence>MTVVYFGPLTCSIVTTTRKFFTILGSVILFGNVMSTMQWVGTILVFLGLGFDAKFGKVPKKTTH</sequence>
<name>A0ACD3R5T7_LARCR</name>
<protein>
    <submittedName>
        <fullName evidence="1">Uncharacterized protein</fullName>
    </submittedName>
</protein>
<comment type="caution">
    <text evidence="1">The sequence shown here is derived from an EMBL/GenBank/DDBJ whole genome shotgun (WGS) entry which is preliminary data.</text>
</comment>
<proteinExistence type="predicted"/>
<evidence type="ECO:0000313" key="2">
    <source>
        <dbReference type="Proteomes" id="UP000793456"/>
    </source>
</evidence>
<dbReference type="EMBL" id="CM011682">
    <property type="protein sequence ID" value="TMS14803.1"/>
    <property type="molecule type" value="Genomic_DNA"/>
</dbReference>
<dbReference type="Proteomes" id="UP000793456">
    <property type="component" value="Chromosome IX"/>
</dbReference>
<reference evidence="1" key="1">
    <citation type="submission" date="2018-11" db="EMBL/GenBank/DDBJ databases">
        <title>The sequence and de novo assembly of Larimichthys crocea genome using PacBio and Hi-C technologies.</title>
        <authorList>
            <person name="Xu P."/>
            <person name="Chen B."/>
            <person name="Zhou Z."/>
            <person name="Ke Q."/>
            <person name="Wu Y."/>
            <person name="Bai H."/>
            <person name="Pu F."/>
        </authorList>
    </citation>
    <scope>NUCLEOTIDE SEQUENCE</scope>
    <source>
        <tissue evidence="1">Muscle</tissue>
    </source>
</reference>
<gene>
    <name evidence="1" type="ORF">E3U43_021265</name>
</gene>
<evidence type="ECO:0000313" key="1">
    <source>
        <dbReference type="EMBL" id="TMS14803.1"/>
    </source>
</evidence>
<accession>A0ACD3R5T7</accession>